<feature type="transmembrane region" description="Helical" evidence="1">
    <location>
        <begin position="53"/>
        <end position="71"/>
    </location>
</feature>
<dbReference type="EMBL" id="JAIKTS010000002">
    <property type="protein sequence ID" value="MCL7714684.1"/>
    <property type="molecule type" value="Genomic_DNA"/>
</dbReference>
<comment type="caution">
    <text evidence="2">The sequence shown here is derived from an EMBL/GenBank/DDBJ whole genome shotgun (WGS) entry which is preliminary data.</text>
</comment>
<keyword evidence="1" id="KW-1133">Transmembrane helix</keyword>
<sequence>MTRLRMLVFGALSLAYPLLVYGAMGRFDPRWLALGLFVLALMRWLATRQAQWAVVAAGTGALALAATLSSQTLPLKLYPVLVNAVLLLVFGGSLRFGPPVVERLARLQEPDLPAFAVVHTRRVTQVWCVFFVFNGSVALMTALWASDRVWALYNGVLAYVMMGVLFAGEWLVRRRVKAAHSHG</sequence>
<proteinExistence type="predicted"/>
<feature type="transmembrane region" description="Helical" evidence="1">
    <location>
        <begin position="30"/>
        <end position="46"/>
    </location>
</feature>
<name>A0ABT0SH79_9GAMM</name>
<reference evidence="2 3" key="1">
    <citation type="submission" date="2021-08" db="EMBL/GenBank/DDBJ databases">
        <title>Novel members of of the genus Stenotrophomonas from differernt environment.</title>
        <authorList>
            <person name="Deng Y."/>
        </authorList>
    </citation>
    <scope>NUCLEOTIDE SEQUENCE [LARGE SCALE GENOMIC DNA]</scope>
    <source>
        <strain evidence="2 3">CPCC 101365</strain>
    </source>
</reference>
<gene>
    <name evidence="2" type="ORF">K5L01_08520</name>
</gene>
<keyword evidence="3" id="KW-1185">Reference proteome</keyword>
<evidence type="ECO:0000256" key="1">
    <source>
        <dbReference type="SAM" id="Phobius"/>
    </source>
</evidence>
<keyword evidence="1" id="KW-0812">Transmembrane</keyword>
<accession>A0ABT0SH79</accession>
<keyword evidence="1" id="KW-0472">Membrane</keyword>
<feature type="transmembrane region" description="Helical" evidence="1">
    <location>
        <begin position="7"/>
        <end position="24"/>
    </location>
</feature>
<feature type="transmembrane region" description="Helical" evidence="1">
    <location>
        <begin position="126"/>
        <end position="145"/>
    </location>
</feature>
<feature type="transmembrane region" description="Helical" evidence="1">
    <location>
        <begin position="77"/>
        <end position="97"/>
    </location>
</feature>
<evidence type="ECO:0000313" key="3">
    <source>
        <dbReference type="Proteomes" id="UP001431235"/>
    </source>
</evidence>
<evidence type="ECO:0000313" key="2">
    <source>
        <dbReference type="EMBL" id="MCL7714684.1"/>
    </source>
</evidence>
<organism evidence="2 3">
    <name type="scientific">Stenotrophomonas mori</name>
    <dbReference type="NCBI Taxonomy" id="2871096"/>
    <lineage>
        <taxon>Bacteria</taxon>
        <taxon>Pseudomonadati</taxon>
        <taxon>Pseudomonadota</taxon>
        <taxon>Gammaproteobacteria</taxon>
        <taxon>Lysobacterales</taxon>
        <taxon>Lysobacteraceae</taxon>
        <taxon>Stenotrophomonas</taxon>
    </lineage>
</organism>
<dbReference type="Proteomes" id="UP001431235">
    <property type="component" value="Unassembled WGS sequence"/>
</dbReference>
<dbReference type="RefSeq" id="WP_250063875.1">
    <property type="nucleotide sequence ID" value="NZ_JAIKTS010000002.1"/>
</dbReference>
<protein>
    <recommendedName>
        <fullName evidence="4">DNA gyrase subunit B</fullName>
    </recommendedName>
</protein>
<evidence type="ECO:0008006" key="4">
    <source>
        <dbReference type="Google" id="ProtNLM"/>
    </source>
</evidence>
<feature type="transmembrane region" description="Helical" evidence="1">
    <location>
        <begin position="151"/>
        <end position="172"/>
    </location>
</feature>